<comment type="subcellular location">
    <subcellularLocation>
        <location evidence="1">Membrane</location>
        <topology evidence="1">Multi-pass membrane protein</topology>
    </subcellularLocation>
</comment>
<dbReference type="EMBL" id="JACONT010000050">
    <property type="protein sequence ID" value="MBC3943403.1"/>
    <property type="molecule type" value="Genomic_DNA"/>
</dbReference>
<feature type="transmembrane region" description="Helical" evidence="5">
    <location>
        <begin position="126"/>
        <end position="153"/>
    </location>
</feature>
<keyword evidence="2 5" id="KW-0812">Transmembrane</keyword>
<evidence type="ECO:0000313" key="7">
    <source>
        <dbReference type="Proteomes" id="UP000597613"/>
    </source>
</evidence>
<proteinExistence type="predicted"/>
<feature type="transmembrane region" description="Helical" evidence="5">
    <location>
        <begin position="20"/>
        <end position="41"/>
    </location>
</feature>
<feature type="transmembrane region" description="Helical" evidence="5">
    <location>
        <begin position="61"/>
        <end position="87"/>
    </location>
</feature>
<name>A0ABR7ASG0_9SPHN</name>
<evidence type="ECO:0000256" key="3">
    <source>
        <dbReference type="ARBA" id="ARBA00022989"/>
    </source>
</evidence>
<evidence type="ECO:0000256" key="1">
    <source>
        <dbReference type="ARBA" id="ARBA00004141"/>
    </source>
</evidence>
<evidence type="ECO:0000256" key="4">
    <source>
        <dbReference type="ARBA" id="ARBA00023136"/>
    </source>
</evidence>
<feature type="transmembrane region" description="Helical" evidence="5">
    <location>
        <begin position="188"/>
        <end position="215"/>
    </location>
</feature>
<evidence type="ECO:0000313" key="6">
    <source>
        <dbReference type="EMBL" id="MBC3943403.1"/>
    </source>
</evidence>
<accession>A0ABR7ASG0</accession>
<dbReference type="InterPro" id="IPR059112">
    <property type="entry name" value="CysZ/EI24"/>
</dbReference>
<organism evidence="6 7">
    <name type="scientific">Sphingomonas albertensis</name>
    <dbReference type="NCBI Taxonomy" id="2762591"/>
    <lineage>
        <taxon>Bacteria</taxon>
        <taxon>Pseudomonadati</taxon>
        <taxon>Pseudomonadota</taxon>
        <taxon>Alphaproteobacteria</taxon>
        <taxon>Sphingomonadales</taxon>
        <taxon>Sphingomonadaceae</taxon>
        <taxon>Sphingomonas</taxon>
    </lineage>
</organism>
<protein>
    <submittedName>
        <fullName evidence="6">EI24 domain-containing protein</fullName>
    </submittedName>
</protein>
<dbReference type="RefSeq" id="WP_187504985.1">
    <property type="nucleotide sequence ID" value="NZ_CP162536.1"/>
</dbReference>
<sequence length="234" mass="25042">MIRALLLSLRQLTDPPVLRVFVKSMAVTLLVFAVAGVGVWWGTQAALAAWLGWDADGLAAAFALFVTILALWLLFRAVAIAVVGVFADEVVAAVEARHYPEALKTARPVPFARSLTMGLRSAGRVVLVNLLMLPVYVALLVTGVGTAAAFFVVNGWLLGRDLGDMVAARHMDAAAMRGWRATTKGGRFILGLANTGLFVVPILNIAAPVLGAAMATHYFHTRYSRTPYLDKGRA</sequence>
<gene>
    <name evidence="6" type="ORF">H8S47_17125</name>
</gene>
<keyword evidence="7" id="KW-1185">Reference proteome</keyword>
<evidence type="ECO:0000256" key="2">
    <source>
        <dbReference type="ARBA" id="ARBA00022692"/>
    </source>
</evidence>
<keyword evidence="4 5" id="KW-0472">Membrane</keyword>
<dbReference type="Proteomes" id="UP000597613">
    <property type="component" value="Unassembled WGS sequence"/>
</dbReference>
<evidence type="ECO:0000256" key="5">
    <source>
        <dbReference type="SAM" id="Phobius"/>
    </source>
</evidence>
<reference evidence="6 7" key="1">
    <citation type="submission" date="2020-08" db="EMBL/GenBank/DDBJ databases">
        <title>Putative novel bacterial strains isolated from necrotic wheat leaf tissues caused by Xanthomonas translucens.</title>
        <authorList>
            <person name="Tambong J.T."/>
        </authorList>
    </citation>
    <scope>NUCLEOTIDE SEQUENCE [LARGE SCALE GENOMIC DNA]</scope>
    <source>
        <strain evidence="7">DOAB 1063</strain>
    </source>
</reference>
<comment type="caution">
    <text evidence="6">The sequence shown here is derived from an EMBL/GenBank/DDBJ whole genome shotgun (WGS) entry which is preliminary data.</text>
</comment>
<dbReference type="Pfam" id="PF07264">
    <property type="entry name" value="EI24"/>
    <property type="match status" value="1"/>
</dbReference>
<keyword evidence="3 5" id="KW-1133">Transmembrane helix</keyword>